<organism evidence="2 3">
    <name type="scientific">Cryphonectria parasitica (strain ATCC 38755 / EP155)</name>
    <dbReference type="NCBI Taxonomy" id="660469"/>
    <lineage>
        <taxon>Eukaryota</taxon>
        <taxon>Fungi</taxon>
        <taxon>Dikarya</taxon>
        <taxon>Ascomycota</taxon>
        <taxon>Pezizomycotina</taxon>
        <taxon>Sordariomycetes</taxon>
        <taxon>Sordariomycetidae</taxon>
        <taxon>Diaporthales</taxon>
        <taxon>Cryphonectriaceae</taxon>
        <taxon>Cryphonectria-Endothia species complex</taxon>
        <taxon>Cryphonectria</taxon>
    </lineage>
</organism>
<dbReference type="Proteomes" id="UP000803844">
    <property type="component" value="Unassembled WGS sequence"/>
</dbReference>
<evidence type="ECO:0000313" key="2">
    <source>
        <dbReference type="EMBL" id="KAF3766200.1"/>
    </source>
</evidence>
<dbReference type="PANTHER" id="PTHR33112">
    <property type="entry name" value="DOMAIN PROTEIN, PUTATIVE-RELATED"/>
    <property type="match status" value="1"/>
</dbReference>
<dbReference type="InterPro" id="IPR010730">
    <property type="entry name" value="HET"/>
</dbReference>
<dbReference type="Pfam" id="PF06985">
    <property type="entry name" value="HET"/>
    <property type="match status" value="1"/>
</dbReference>
<gene>
    <name evidence="2" type="ORF">M406DRAFT_256083</name>
</gene>
<proteinExistence type="predicted"/>
<name>A0A9P4Y4W6_CRYP1</name>
<comment type="caution">
    <text evidence="2">The sequence shown here is derived from an EMBL/GenBank/DDBJ whole genome shotgun (WGS) entry which is preliminary data.</text>
</comment>
<dbReference type="AlphaFoldDB" id="A0A9P4Y4W6"/>
<dbReference type="PANTHER" id="PTHR33112:SF9">
    <property type="entry name" value="HETEROKARYON INCOMPATIBILITY DOMAIN-CONTAINING PROTEIN"/>
    <property type="match status" value="1"/>
</dbReference>
<dbReference type="GeneID" id="63834205"/>
<dbReference type="RefSeq" id="XP_040777161.1">
    <property type="nucleotide sequence ID" value="XM_040917076.1"/>
</dbReference>
<keyword evidence="3" id="KW-1185">Reference proteome</keyword>
<sequence>MTEVAKISLVDTDASFYEDEALKTNHRYVTLSHCWGGVRPYILSPTTEDELRDGVEIDKLPRTFQDAIRFASQLHKVGWVWIDSLCIIQDGPEHEKDWLDESACMQSVYKNAYLNISATAAPNSFAGLHHEREPKKALVTTLPQPAGIRRCVLIEASYWDKLVTRAPVNTRAWVLQERLMAPRVLHFCSDQIAWECSTFAAAEGHPESIPKYGLRNDRIQPEIPVKGLDPMKHGKQLRQTYSGLDLTNDRDKLIALSGIAEQMHMLLYHRRPLEYVAGLWDHYFESQLLW</sequence>
<evidence type="ECO:0000259" key="1">
    <source>
        <dbReference type="Pfam" id="PF06985"/>
    </source>
</evidence>
<feature type="non-terminal residue" evidence="2">
    <location>
        <position position="290"/>
    </location>
</feature>
<accession>A0A9P4Y4W6</accession>
<dbReference type="EMBL" id="MU032347">
    <property type="protein sequence ID" value="KAF3766200.1"/>
    <property type="molecule type" value="Genomic_DNA"/>
</dbReference>
<dbReference type="OrthoDB" id="5362512at2759"/>
<reference evidence="2" key="1">
    <citation type="journal article" date="2020" name="Phytopathology">
        <title>Genome sequence of the chestnut blight fungus Cryphonectria parasitica EP155: A fundamental resource for an archetypical invasive plant pathogen.</title>
        <authorList>
            <person name="Crouch J.A."/>
            <person name="Dawe A."/>
            <person name="Aerts A."/>
            <person name="Barry K."/>
            <person name="Churchill A.C.L."/>
            <person name="Grimwood J."/>
            <person name="Hillman B."/>
            <person name="Milgroom M.G."/>
            <person name="Pangilinan J."/>
            <person name="Smith M."/>
            <person name="Salamov A."/>
            <person name="Schmutz J."/>
            <person name="Yadav J."/>
            <person name="Grigoriev I.V."/>
            <person name="Nuss D."/>
        </authorList>
    </citation>
    <scope>NUCLEOTIDE SEQUENCE</scope>
    <source>
        <strain evidence="2">EP155</strain>
    </source>
</reference>
<evidence type="ECO:0000313" key="3">
    <source>
        <dbReference type="Proteomes" id="UP000803844"/>
    </source>
</evidence>
<feature type="domain" description="Heterokaryon incompatibility" evidence="1">
    <location>
        <begin position="28"/>
        <end position="177"/>
    </location>
</feature>
<protein>
    <submittedName>
        <fullName evidence="2">HET-domain-containing protein</fullName>
    </submittedName>
</protein>